<comment type="caution">
    <text evidence="3">The sequence shown here is derived from an EMBL/GenBank/DDBJ whole genome shotgun (WGS) entry which is preliminary data.</text>
</comment>
<evidence type="ECO:0000313" key="3">
    <source>
        <dbReference type="EMBL" id="HIU55611.1"/>
    </source>
</evidence>
<evidence type="ECO:0000259" key="2">
    <source>
        <dbReference type="Pfam" id="PF12708"/>
    </source>
</evidence>
<dbReference type="Proteomes" id="UP000824112">
    <property type="component" value="Unassembled WGS sequence"/>
</dbReference>
<evidence type="ECO:0000256" key="1">
    <source>
        <dbReference type="SAM" id="SignalP"/>
    </source>
</evidence>
<name>A0A9D1SCZ9_9BACT</name>
<reference evidence="3" key="2">
    <citation type="journal article" date="2021" name="PeerJ">
        <title>Extensive microbial diversity within the chicken gut microbiome revealed by metagenomics and culture.</title>
        <authorList>
            <person name="Gilroy R."/>
            <person name="Ravi A."/>
            <person name="Getino M."/>
            <person name="Pursley I."/>
            <person name="Horton D.L."/>
            <person name="Alikhan N.F."/>
            <person name="Baker D."/>
            <person name="Gharbi K."/>
            <person name="Hall N."/>
            <person name="Watson M."/>
            <person name="Adriaenssens E.M."/>
            <person name="Foster-Nyarko E."/>
            <person name="Jarju S."/>
            <person name="Secka A."/>
            <person name="Antonio M."/>
            <person name="Oren A."/>
            <person name="Chaudhuri R.R."/>
            <person name="La Ragione R."/>
            <person name="Hildebrand F."/>
            <person name="Pallen M.J."/>
        </authorList>
    </citation>
    <scope>NUCLEOTIDE SEQUENCE</scope>
    <source>
        <strain evidence="3">CHK158-818</strain>
    </source>
</reference>
<reference evidence="3" key="1">
    <citation type="submission" date="2020-10" db="EMBL/GenBank/DDBJ databases">
        <authorList>
            <person name="Gilroy R."/>
        </authorList>
    </citation>
    <scope>NUCLEOTIDE SEQUENCE</scope>
    <source>
        <strain evidence="3">CHK158-818</strain>
    </source>
</reference>
<sequence length="351" mass="38764">MKHTKRLTLSFMAMMMTASVLGLHVPKNKDVVVKVKADGKTDVSDALQKIIDTNPNRTIYFPDGIYLISKPILTPASPSKSVALELSNYAIIKAADNWSSSEAMIRLGGKDPANDIKTPGSNYYLDGGVIDGSGIAKGISIDNGRETVVRNTAIKNVALGIHIKPGTNNGSSDCDIHNVNIVGNNKPDCIGVLVEGYDNTFTNMRIGGVHIGFCIRSEANTLRNIHPLYYGSDDGYETSCGFLDERQNNWYDFCYSDEFATAFYIKNGRSLYNNCYAYWYSKRGKKHVVFKSEGAFNSDLMNMNAGFTQHNATTENKILETTNDGGSGMIFNLHIQDSRVVTDNSHLKYMR</sequence>
<gene>
    <name evidence="3" type="ORF">IAB03_07405</name>
</gene>
<dbReference type="Pfam" id="PF12708">
    <property type="entry name" value="Pect-lyase_RHGA_epim"/>
    <property type="match status" value="1"/>
</dbReference>
<evidence type="ECO:0000313" key="4">
    <source>
        <dbReference type="Proteomes" id="UP000824112"/>
    </source>
</evidence>
<dbReference type="InterPro" id="IPR024535">
    <property type="entry name" value="RHGA/B-epi-like_pectate_lyase"/>
</dbReference>
<proteinExistence type="predicted"/>
<dbReference type="InterPro" id="IPR012334">
    <property type="entry name" value="Pectin_lyas_fold"/>
</dbReference>
<dbReference type="EMBL" id="DVNA01000166">
    <property type="protein sequence ID" value="HIU55611.1"/>
    <property type="molecule type" value="Genomic_DNA"/>
</dbReference>
<feature type="domain" description="Rhamnogalacturonase A/B/Epimerase-like pectate lyase" evidence="2">
    <location>
        <begin position="35"/>
        <end position="225"/>
    </location>
</feature>
<dbReference type="AlphaFoldDB" id="A0A9D1SCZ9"/>
<dbReference type="Gene3D" id="2.160.20.10">
    <property type="entry name" value="Single-stranded right-handed beta-helix, Pectin lyase-like"/>
    <property type="match status" value="1"/>
</dbReference>
<organism evidence="3 4">
    <name type="scientific">Candidatus Gallibacteroides avistercoris</name>
    <dbReference type="NCBI Taxonomy" id="2840833"/>
    <lineage>
        <taxon>Bacteria</taxon>
        <taxon>Pseudomonadati</taxon>
        <taxon>Bacteroidota</taxon>
        <taxon>Bacteroidia</taxon>
        <taxon>Bacteroidales</taxon>
        <taxon>Bacteroidaceae</taxon>
        <taxon>Bacteroidaceae incertae sedis</taxon>
        <taxon>Candidatus Gallibacteroides</taxon>
    </lineage>
</organism>
<feature type="signal peptide" evidence="1">
    <location>
        <begin position="1"/>
        <end position="22"/>
    </location>
</feature>
<keyword evidence="1" id="KW-0732">Signal</keyword>
<protein>
    <recommendedName>
        <fullName evidence="2">Rhamnogalacturonase A/B/Epimerase-like pectate lyase domain-containing protein</fullName>
    </recommendedName>
</protein>
<feature type="chain" id="PRO_5039542449" description="Rhamnogalacturonase A/B/Epimerase-like pectate lyase domain-containing protein" evidence="1">
    <location>
        <begin position="23"/>
        <end position="351"/>
    </location>
</feature>
<dbReference type="SUPFAM" id="SSF51126">
    <property type="entry name" value="Pectin lyase-like"/>
    <property type="match status" value="1"/>
</dbReference>
<accession>A0A9D1SCZ9</accession>
<dbReference type="InterPro" id="IPR011050">
    <property type="entry name" value="Pectin_lyase_fold/virulence"/>
</dbReference>